<protein>
    <submittedName>
        <fullName evidence="3">Telomerase-binding protein</fullName>
        <ecNumber evidence="3">3.1.1.94</ecNumber>
    </submittedName>
</protein>
<proteinExistence type="predicted"/>
<evidence type="ECO:0000313" key="3">
    <source>
        <dbReference type="EMBL" id="KAK5175040.1"/>
    </source>
</evidence>
<dbReference type="AlphaFoldDB" id="A0AAV9PRS0"/>
<dbReference type="GO" id="GO:0140397">
    <property type="term" value="F:versiconal hemiacetal acetate esterase activity"/>
    <property type="evidence" value="ECO:0007669"/>
    <property type="project" value="UniProtKB-EC"/>
</dbReference>
<comment type="caution">
    <text evidence="3">The sequence shown here is derived from an EMBL/GenBank/DDBJ whole genome shotgun (WGS) entry which is preliminary data.</text>
</comment>
<dbReference type="EC" id="3.1.1.94" evidence="3"/>
<dbReference type="Pfam" id="PF07859">
    <property type="entry name" value="Abhydrolase_3"/>
    <property type="match status" value="1"/>
</dbReference>
<evidence type="ECO:0000259" key="2">
    <source>
        <dbReference type="Pfam" id="PF07859"/>
    </source>
</evidence>
<dbReference type="EMBL" id="JAVRRT010000001">
    <property type="protein sequence ID" value="KAK5175040.1"/>
    <property type="molecule type" value="Genomic_DNA"/>
</dbReference>
<dbReference type="GeneID" id="89921528"/>
<dbReference type="PANTHER" id="PTHR48081">
    <property type="entry name" value="AB HYDROLASE SUPERFAMILY PROTEIN C4A8.06C"/>
    <property type="match status" value="1"/>
</dbReference>
<keyword evidence="4" id="KW-1185">Reference proteome</keyword>
<dbReference type="SUPFAM" id="SSF53474">
    <property type="entry name" value="alpha/beta-Hydrolases"/>
    <property type="match status" value="1"/>
</dbReference>
<dbReference type="InterPro" id="IPR050300">
    <property type="entry name" value="GDXG_lipolytic_enzyme"/>
</dbReference>
<dbReference type="RefSeq" id="XP_064663678.1">
    <property type="nucleotide sequence ID" value="XM_064797444.1"/>
</dbReference>
<dbReference type="InterPro" id="IPR013094">
    <property type="entry name" value="AB_hydrolase_3"/>
</dbReference>
<name>A0AAV9PRS0_9PEZI</name>
<gene>
    <name evidence="3" type="primary">EST1</name>
    <name evidence="3" type="ORF">LTR77_000176</name>
</gene>
<organism evidence="3 4">
    <name type="scientific">Saxophila tyrrhenica</name>
    <dbReference type="NCBI Taxonomy" id="1690608"/>
    <lineage>
        <taxon>Eukaryota</taxon>
        <taxon>Fungi</taxon>
        <taxon>Dikarya</taxon>
        <taxon>Ascomycota</taxon>
        <taxon>Pezizomycotina</taxon>
        <taxon>Dothideomycetes</taxon>
        <taxon>Dothideomycetidae</taxon>
        <taxon>Mycosphaerellales</taxon>
        <taxon>Extremaceae</taxon>
        <taxon>Saxophila</taxon>
    </lineage>
</organism>
<dbReference type="Gene3D" id="3.40.50.1820">
    <property type="entry name" value="alpha/beta hydrolase"/>
    <property type="match status" value="1"/>
</dbReference>
<dbReference type="InterPro" id="IPR029058">
    <property type="entry name" value="AB_hydrolase_fold"/>
</dbReference>
<accession>A0AAV9PRS0</accession>
<dbReference type="PANTHER" id="PTHR48081:SF8">
    <property type="entry name" value="ALPHA_BETA HYDROLASE FOLD-3 DOMAIN-CONTAINING PROTEIN-RELATED"/>
    <property type="match status" value="1"/>
</dbReference>
<evidence type="ECO:0000256" key="1">
    <source>
        <dbReference type="ARBA" id="ARBA00022801"/>
    </source>
</evidence>
<dbReference type="Proteomes" id="UP001337655">
    <property type="component" value="Unassembled WGS sequence"/>
</dbReference>
<keyword evidence="1 3" id="KW-0378">Hydrolase</keyword>
<feature type="domain" description="Alpha/beta hydrolase fold-3" evidence="2">
    <location>
        <begin position="77"/>
        <end position="291"/>
    </location>
</feature>
<sequence>MPYAQSWLDWEAASGGRAALKGSPEEIRGMSDQLVQALMPIMPPMPEGVDVVEGDVDGIKYRTYTPQEGNGPFPIAVWTHGGGYMTGDLNMDHYLCLVVALQTKSAVVNVDYRLAPEYKWPTQLEDSLKVYKWAVANASSFKGNASKVYTIGGSAGGALALQVANAVIREPGLKTSLRGIAAMVPCTTHWDNVPSKYASHYNSYTENAQGTPIIDKESMEVFYHHVGADPKDPGTFTILATDKHQEFPPVYMTSCEFDPLRDDATIMEMALKDAGVPVKHDYWKGFPHYFWIIPVVKEGQEYVGKLCEGIEWLKSQM</sequence>
<evidence type="ECO:0000313" key="4">
    <source>
        <dbReference type="Proteomes" id="UP001337655"/>
    </source>
</evidence>
<reference evidence="3 4" key="1">
    <citation type="submission" date="2023-08" db="EMBL/GenBank/DDBJ databases">
        <title>Black Yeasts Isolated from many extreme environments.</title>
        <authorList>
            <person name="Coleine C."/>
            <person name="Stajich J.E."/>
            <person name="Selbmann L."/>
        </authorList>
    </citation>
    <scope>NUCLEOTIDE SEQUENCE [LARGE SCALE GENOMIC DNA]</scope>
    <source>
        <strain evidence="3 4">CCFEE 5935</strain>
    </source>
</reference>